<feature type="region of interest" description="Disordered" evidence="4">
    <location>
        <begin position="1"/>
        <end position="32"/>
    </location>
</feature>
<organism evidence="6 7">
    <name type="scientific">Tenggerimyces flavus</name>
    <dbReference type="NCBI Taxonomy" id="1708749"/>
    <lineage>
        <taxon>Bacteria</taxon>
        <taxon>Bacillati</taxon>
        <taxon>Actinomycetota</taxon>
        <taxon>Actinomycetes</taxon>
        <taxon>Propionibacteriales</taxon>
        <taxon>Nocardioidaceae</taxon>
        <taxon>Tenggerimyces</taxon>
    </lineage>
</organism>
<dbReference type="EMBL" id="JBHRZH010000020">
    <property type="protein sequence ID" value="MFC3763697.1"/>
    <property type="molecule type" value="Genomic_DNA"/>
</dbReference>
<feature type="domain" description="HTH araC/xylS-type" evidence="5">
    <location>
        <begin position="165"/>
        <end position="263"/>
    </location>
</feature>
<keyword evidence="1" id="KW-0805">Transcription regulation</keyword>
<evidence type="ECO:0000256" key="1">
    <source>
        <dbReference type="ARBA" id="ARBA00023015"/>
    </source>
</evidence>
<dbReference type="InterPro" id="IPR018062">
    <property type="entry name" value="HTH_AraC-typ_CS"/>
</dbReference>
<sequence length="270" mass="29272">MSPTLTSTLSWPGMRSEYASLPPHPGTTTTKPYQIGVSFSRHTGLVREVDGRAERADVRPGAVFVTGDVAITWTEVADPTEALEIYLDAELLASREVATTVDARDGVVIGIAHRLRRAHLTGVPLGDVEASTIAHRLAAHLGSEYGPAPRPAIPPVGALDRRLVDRIAEYVDAQVGETITLDQLAGVAALSPFHFARAFRTTTGLTPHQFVTARRVERARTQLRETDASVVEVAHAVGFANVSHFRRVFRRELGLLPGEVRGQQNRTLPA</sequence>
<evidence type="ECO:0000313" key="7">
    <source>
        <dbReference type="Proteomes" id="UP001595699"/>
    </source>
</evidence>
<dbReference type="SUPFAM" id="SSF46689">
    <property type="entry name" value="Homeodomain-like"/>
    <property type="match status" value="2"/>
</dbReference>
<evidence type="ECO:0000256" key="4">
    <source>
        <dbReference type="SAM" id="MobiDB-lite"/>
    </source>
</evidence>
<accession>A0ABV7YF48</accession>
<dbReference type="Pfam" id="PF12833">
    <property type="entry name" value="HTH_18"/>
    <property type="match status" value="1"/>
</dbReference>
<dbReference type="InterPro" id="IPR020449">
    <property type="entry name" value="Tscrpt_reg_AraC-type_HTH"/>
</dbReference>
<dbReference type="Gene3D" id="1.10.10.60">
    <property type="entry name" value="Homeodomain-like"/>
    <property type="match status" value="2"/>
</dbReference>
<proteinExistence type="predicted"/>
<dbReference type="InterPro" id="IPR009057">
    <property type="entry name" value="Homeodomain-like_sf"/>
</dbReference>
<evidence type="ECO:0000256" key="3">
    <source>
        <dbReference type="ARBA" id="ARBA00023163"/>
    </source>
</evidence>
<dbReference type="PROSITE" id="PS01124">
    <property type="entry name" value="HTH_ARAC_FAMILY_2"/>
    <property type="match status" value="1"/>
</dbReference>
<name>A0ABV7YF48_9ACTN</name>
<gene>
    <name evidence="6" type="ORF">ACFOUW_22860</name>
</gene>
<evidence type="ECO:0000256" key="2">
    <source>
        <dbReference type="ARBA" id="ARBA00023125"/>
    </source>
</evidence>
<dbReference type="PANTHER" id="PTHR46796:SF14">
    <property type="entry name" value="TRANSCRIPTIONAL REGULATORY PROTEIN"/>
    <property type="match status" value="1"/>
</dbReference>
<reference evidence="7" key="1">
    <citation type="journal article" date="2019" name="Int. J. Syst. Evol. Microbiol.">
        <title>The Global Catalogue of Microorganisms (GCM) 10K type strain sequencing project: providing services to taxonomists for standard genome sequencing and annotation.</title>
        <authorList>
            <consortium name="The Broad Institute Genomics Platform"/>
            <consortium name="The Broad Institute Genome Sequencing Center for Infectious Disease"/>
            <person name="Wu L."/>
            <person name="Ma J."/>
        </authorList>
    </citation>
    <scope>NUCLEOTIDE SEQUENCE [LARGE SCALE GENOMIC DNA]</scope>
    <source>
        <strain evidence="7">CGMCC 4.7241</strain>
    </source>
</reference>
<dbReference type="PRINTS" id="PR00032">
    <property type="entry name" value="HTHARAC"/>
</dbReference>
<dbReference type="RefSeq" id="WP_205118572.1">
    <property type="nucleotide sequence ID" value="NZ_JAFBCM010000001.1"/>
</dbReference>
<keyword evidence="2" id="KW-0238">DNA-binding</keyword>
<evidence type="ECO:0000313" key="6">
    <source>
        <dbReference type="EMBL" id="MFC3763697.1"/>
    </source>
</evidence>
<keyword evidence="3" id="KW-0804">Transcription</keyword>
<keyword evidence="7" id="KW-1185">Reference proteome</keyword>
<dbReference type="Proteomes" id="UP001595699">
    <property type="component" value="Unassembled WGS sequence"/>
</dbReference>
<evidence type="ECO:0000259" key="5">
    <source>
        <dbReference type="PROSITE" id="PS01124"/>
    </source>
</evidence>
<dbReference type="PROSITE" id="PS00041">
    <property type="entry name" value="HTH_ARAC_FAMILY_1"/>
    <property type="match status" value="1"/>
</dbReference>
<dbReference type="PANTHER" id="PTHR46796">
    <property type="entry name" value="HTH-TYPE TRANSCRIPTIONAL ACTIVATOR RHAS-RELATED"/>
    <property type="match status" value="1"/>
</dbReference>
<protein>
    <submittedName>
        <fullName evidence="6">Helix-turn-helix domain-containing protein</fullName>
    </submittedName>
</protein>
<dbReference type="SMART" id="SM00342">
    <property type="entry name" value="HTH_ARAC"/>
    <property type="match status" value="1"/>
</dbReference>
<feature type="compositionally biased region" description="Polar residues" evidence="4">
    <location>
        <begin position="1"/>
        <end position="10"/>
    </location>
</feature>
<dbReference type="InterPro" id="IPR018060">
    <property type="entry name" value="HTH_AraC"/>
</dbReference>
<dbReference type="InterPro" id="IPR050204">
    <property type="entry name" value="AraC_XylS_family_regulators"/>
</dbReference>
<comment type="caution">
    <text evidence="6">The sequence shown here is derived from an EMBL/GenBank/DDBJ whole genome shotgun (WGS) entry which is preliminary data.</text>
</comment>